<evidence type="ECO:0000313" key="2">
    <source>
        <dbReference type="EMBL" id="CDW74270.1"/>
    </source>
</evidence>
<dbReference type="EMBL" id="CCKQ01003157">
    <property type="protein sequence ID" value="CDW74270.1"/>
    <property type="molecule type" value="Genomic_DNA"/>
</dbReference>
<gene>
    <name evidence="2" type="primary">Contig4755.g5079</name>
    <name evidence="2" type="ORF">STYLEM_3264</name>
</gene>
<dbReference type="AlphaFoldDB" id="A0A077ZWE8"/>
<dbReference type="Proteomes" id="UP000039865">
    <property type="component" value="Unassembled WGS sequence"/>
</dbReference>
<name>A0A077ZWE8_STYLE</name>
<evidence type="ECO:0008006" key="4">
    <source>
        <dbReference type="Google" id="ProtNLM"/>
    </source>
</evidence>
<accession>A0A077ZWE8</accession>
<proteinExistence type="predicted"/>
<keyword evidence="1" id="KW-1133">Transmembrane helix</keyword>
<feature type="transmembrane region" description="Helical" evidence="1">
    <location>
        <begin position="328"/>
        <end position="351"/>
    </location>
</feature>
<organism evidence="2 3">
    <name type="scientific">Stylonychia lemnae</name>
    <name type="common">Ciliate</name>
    <dbReference type="NCBI Taxonomy" id="5949"/>
    <lineage>
        <taxon>Eukaryota</taxon>
        <taxon>Sar</taxon>
        <taxon>Alveolata</taxon>
        <taxon>Ciliophora</taxon>
        <taxon>Intramacronucleata</taxon>
        <taxon>Spirotrichea</taxon>
        <taxon>Stichotrichia</taxon>
        <taxon>Sporadotrichida</taxon>
        <taxon>Oxytrichidae</taxon>
        <taxon>Stylonychinae</taxon>
        <taxon>Stylonychia</taxon>
    </lineage>
</organism>
<evidence type="ECO:0000256" key="1">
    <source>
        <dbReference type="SAM" id="Phobius"/>
    </source>
</evidence>
<sequence>MPYSRTSYQNVQNETFAVNLQDEIPDNDPSRTQRDMLNDTNTKLFNSQLRIQIQPMSQQINVDDIQLVLQDQIDRKRNYEDESDLNESQIKEINYVKKQSIRKYQTKKQNRVMLSSTFVILMLASYFIASYFMSLRTFQSISGIVDTLGEIYSKGSCLSEVINAHRENVIQNSSLVLFWNKDIDSFETKFEFCQKQSQLYQKTRRNIPLPLNNLKSFINQIESETACNSIYNSSQEMSNKCIIAYNGILKKGLQNSLDYFLSQILEQNLQFRAIKHRTLQQLKDFIADSQVLDMVETLEFVMLDMLNLYKQKATDTTLDYYSQLLRDYLILFSCFIVIMVILIIVFSLSSYKKIKLHMLRTNMTLKILPLENLSQEKIQELKKFFQ</sequence>
<reference evidence="2 3" key="1">
    <citation type="submission" date="2014-06" db="EMBL/GenBank/DDBJ databases">
        <authorList>
            <person name="Swart Estienne"/>
        </authorList>
    </citation>
    <scope>NUCLEOTIDE SEQUENCE [LARGE SCALE GENOMIC DNA]</scope>
    <source>
        <strain evidence="2 3">130c</strain>
    </source>
</reference>
<keyword evidence="1" id="KW-0472">Membrane</keyword>
<protein>
    <recommendedName>
        <fullName evidence="4">Transmembrane protein</fullName>
    </recommendedName>
</protein>
<dbReference type="OrthoDB" id="10657174at2759"/>
<evidence type="ECO:0000313" key="3">
    <source>
        <dbReference type="Proteomes" id="UP000039865"/>
    </source>
</evidence>
<feature type="transmembrane region" description="Helical" evidence="1">
    <location>
        <begin position="112"/>
        <end position="133"/>
    </location>
</feature>
<keyword evidence="3" id="KW-1185">Reference proteome</keyword>
<dbReference type="InParanoid" id="A0A077ZWE8"/>
<keyword evidence="1" id="KW-0812">Transmembrane</keyword>